<dbReference type="CDD" id="cd03786">
    <property type="entry name" value="GTB_UDP-GlcNAc_2-Epimerase"/>
    <property type="match status" value="1"/>
</dbReference>
<keyword evidence="2" id="KW-0326">Glycosidase</keyword>
<sequence>MKKITVFTGTRAEYGLLYWLMKEIENDQDLELQLIVSGMHLSPEFGYTVQTIEKEFAINEKVEMLLSSSSRVGIAKSIGLGVIGFVDALSRLKPDCLVILGDRFEALALAQTAMILQIPIAHLHGGELTEGVIDEAIRHSITKMAHLHFTSTEVYRKRVIQLGESPSRVFNVGAPAIENAQRLQLLNQKELEASLHFELGDQPLLITYHPVTLKEDGGINSLKNLLQALETLVPERKLVITFPNADTYGRELIMLLQKFAAKHKESVLLTESLGQLRYLSLMKICGAVVGNSSSGLLEAPAFGVPTVDIGIRQKGRFKAESVIESGDELEEIMAALAQALSASHREISNATLHPYGDGQVSKKIIRILKDTDLQPLIFKKFYDINFQ</sequence>
<keyword evidence="3" id="KW-1185">Reference proteome</keyword>
<dbReference type="PANTHER" id="PTHR43174:SF3">
    <property type="entry name" value="UDP-N-ACETYLGLUCOSAMINE 2-EPIMERASE"/>
    <property type="match status" value="1"/>
</dbReference>
<dbReference type="EMBL" id="JBANFI010000003">
    <property type="protein sequence ID" value="MFK7160469.1"/>
    <property type="molecule type" value="Genomic_DNA"/>
</dbReference>
<dbReference type="Pfam" id="PF02350">
    <property type="entry name" value="Epimerase_2"/>
    <property type="match status" value="1"/>
</dbReference>
<proteinExistence type="predicted"/>
<dbReference type="SUPFAM" id="SSF53756">
    <property type="entry name" value="UDP-Glycosyltransferase/glycogen phosphorylase"/>
    <property type="match status" value="1"/>
</dbReference>
<dbReference type="PANTHER" id="PTHR43174">
    <property type="entry name" value="UDP-N-ACETYLGLUCOSAMINE 2-EPIMERASE"/>
    <property type="match status" value="1"/>
</dbReference>
<evidence type="ECO:0000313" key="2">
    <source>
        <dbReference type="EMBL" id="MFK7160469.1"/>
    </source>
</evidence>
<evidence type="ECO:0000259" key="1">
    <source>
        <dbReference type="Pfam" id="PF02350"/>
    </source>
</evidence>
<dbReference type="InterPro" id="IPR003331">
    <property type="entry name" value="UDP_GlcNAc_Epimerase_2_dom"/>
</dbReference>
<name>A0ABW8PW06_9GAMM</name>
<feature type="domain" description="UDP-N-acetylglucosamine 2-epimerase" evidence="1">
    <location>
        <begin position="22"/>
        <end position="369"/>
    </location>
</feature>
<dbReference type="Gene3D" id="3.40.50.2000">
    <property type="entry name" value="Glycogen Phosphorylase B"/>
    <property type="match status" value="2"/>
</dbReference>
<protein>
    <submittedName>
        <fullName evidence="2">UDP-N-acetylglucosamine 2-epimerase</fullName>
        <ecNumber evidence="2">3.2.1.183</ecNumber>
    </submittedName>
</protein>
<dbReference type="Proteomes" id="UP001621714">
    <property type="component" value="Unassembled WGS sequence"/>
</dbReference>
<evidence type="ECO:0000313" key="3">
    <source>
        <dbReference type="Proteomes" id="UP001621714"/>
    </source>
</evidence>
<organism evidence="2 3">
    <name type="scientific">Marinospirillum alkalitolerans</name>
    <dbReference type="NCBI Taxonomy" id="3123374"/>
    <lineage>
        <taxon>Bacteria</taxon>
        <taxon>Pseudomonadati</taxon>
        <taxon>Pseudomonadota</taxon>
        <taxon>Gammaproteobacteria</taxon>
        <taxon>Oceanospirillales</taxon>
        <taxon>Oceanospirillaceae</taxon>
        <taxon>Marinospirillum</taxon>
    </lineage>
</organism>
<accession>A0ABW8PW06</accession>
<dbReference type="InterPro" id="IPR020004">
    <property type="entry name" value="UDP-GlcNAc_Epase"/>
</dbReference>
<dbReference type="InterPro" id="IPR029767">
    <property type="entry name" value="WecB-like"/>
</dbReference>
<comment type="caution">
    <text evidence="2">The sequence shown here is derived from an EMBL/GenBank/DDBJ whole genome shotgun (WGS) entry which is preliminary data.</text>
</comment>
<dbReference type="NCBIfam" id="TIGR03568">
    <property type="entry name" value="NeuC_NnaA"/>
    <property type="match status" value="1"/>
</dbReference>
<keyword evidence="2" id="KW-0378">Hydrolase</keyword>
<dbReference type="EC" id="3.2.1.183" evidence="2"/>
<dbReference type="GO" id="GO:0016798">
    <property type="term" value="F:hydrolase activity, acting on glycosyl bonds"/>
    <property type="evidence" value="ECO:0007669"/>
    <property type="project" value="UniProtKB-KW"/>
</dbReference>
<gene>
    <name evidence="2" type="primary">neuC</name>
    <name evidence="2" type="ORF">V6U78_05400</name>
</gene>
<dbReference type="RefSeq" id="WP_405338212.1">
    <property type="nucleotide sequence ID" value="NZ_JBANFI010000003.1"/>
</dbReference>
<reference evidence="2 3" key="1">
    <citation type="submission" date="2024-02" db="EMBL/GenBank/DDBJ databases">
        <title>Marinospirillum sp. MEB 164 isolated from Lonar lake sediment.</title>
        <authorList>
            <person name="Joshi A."/>
            <person name="Thite S."/>
        </authorList>
    </citation>
    <scope>NUCLEOTIDE SEQUENCE [LARGE SCALE GENOMIC DNA]</scope>
    <source>
        <strain evidence="2 3">MEB164</strain>
    </source>
</reference>